<dbReference type="OMA" id="PKQQTFE"/>
<sequence length="165" mass="18644">MPKIYENEIVYNVDTLSRTMDTETGVIRTERIIGVQQGAPKWITKQLFNLPETAYVREVVFSDPEGADGPSATCMSMNLNLAQYVSCLEYITYTPYPSGQGAEAPATLFRQRALMLSQFPTAMIARRIERASVERFSSNAGIGRKGFDWVLETGWKRKLVCTFRN</sequence>
<protein>
    <recommendedName>
        <fullName evidence="1">PRELI/MSF1 domain-containing protein</fullName>
    </recommendedName>
</protein>
<dbReference type="PROSITE" id="PS50904">
    <property type="entry name" value="PRELI_MSF1"/>
    <property type="match status" value="1"/>
</dbReference>
<evidence type="ECO:0000313" key="3">
    <source>
        <dbReference type="Proteomes" id="UP000006757"/>
    </source>
</evidence>
<comment type="caution">
    <text evidence="2">The sequence shown here is derived from an EMBL/GenBank/DDBJ whole genome shotgun (WGS) entry which is preliminary data.</text>
</comment>
<proteinExistence type="predicted"/>
<dbReference type="HOGENOM" id="CLU_067902_1_1_1"/>
<dbReference type="STRING" id="1220162.K1VSX4"/>
<dbReference type="OrthoDB" id="407630at2759"/>
<reference evidence="2 3" key="1">
    <citation type="journal article" date="2012" name="Eukaryot. Cell">
        <title>Genome sequence of the Trichosporon asahii environmental strain CBS 8904.</title>
        <authorList>
            <person name="Yang R.Y."/>
            <person name="Li H.T."/>
            <person name="Zhu H."/>
            <person name="Zhou G.P."/>
            <person name="Wang M."/>
            <person name="Wang L."/>
        </authorList>
    </citation>
    <scope>NUCLEOTIDE SEQUENCE [LARGE SCALE GENOMIC DNA]</scope>
    <source>
        <strain evidence="2 3">CBS 8904</strain>
    </source>
</reference>
<feature type="domain" description="PRELI/MSF1" evidence="1">
    <location>
        <begin position="1"/>
        <end position="159"/>
    </location>
</feature>
<dbReference type="InParanoid" id="K1VSX4"/>
<dbReference type="FunCoup" id="K1VSX4">
    <property type="interactions" value="211"/>
</dbReference>
<accession>K1VSX4</accession>
<organism evidence="2 3">
    <name type="scientific">Trichosporon asahii var. asahii (strain CBS 8904)</name>
    <name type="common">Yeast</name>
    <dbReference type="NCBI Taxonomy" id="1220162"/>
    <lineage>
        <taxon>Eukaryota</taxon>
        <taxon>Fungi</taxon>
        <taxon>Dikarya</taxon>
        <taxon>Basidiomycota</taxon>
        <taxon>Agaricomycotina</taxon>
        <taxon>Tremellomycetes</taxon>
        <taxon>Trichosporonales</taxon>
        <taxon>Trichosporonaceae</taxon>
        <taxon>Trichosporon</taxon>
    </lineage>
</organism>
<dbReference type="eggNOG" id="KOG3336">
    <property type="taxonomic scope" value="Eukaryota"/>
</dbReference>
<evidence type="ECO:0000259" key="1">
    <source>
        <dbReference type="PROSITE" id="PS50904"/>
    </source>
</evidence>
<dbReference type="EMBL" id="AMBO01000278">
    <property type="protein sequence ID" value="EKD02657.1"/>
    <property type="molecule type" value="Genomic_DNA"/>
</dbReference>
<dbReference type="PANTHER" id="PTHR11158">
    <property type="entry name" value="MSF1/PX19 RELATED"/>
    <property type="match status" value="1"/>
</dbReference>
<dbReference type="AlphaFoldDB" id="K1VSX4"/>
<dbReference type="Proteomes" id="UP000006757">
    <property type="component" value="Unassembled WGS sequence"/>
</dbReference>
<dbReference type="InterPro" id="IPR006797">
    <property type="entry name" value="PRELI/MSF1_dom"/>
</dbReference>
<dbReference type="GO" id="GO:0005758">
    <property type="term" value="C:mitochondrial intermembrane space"/>
    <property type="evidence" value="ECO:0007669"/>
    <property type="project" value="InterPro"/>
</dbReference>
<evidence type="ECO:0000313" key="2">
    <source>
        <dbReference type="EMBL" id="EKD02657.1"/>
    </source>
</evidence>
<gene>
    <name evidence="2" type="ORF">A1Q2_03083</name>
</gene>
<name>K1VSX4_TRIAC</name>
<keyword evidence="3" id="KW-1185">Reference proteome</keyword>
<dbReference type="InterPro" id="IPR037365">
    <property type="entry name" value="Slowmo/Ups"/>
</dbReference>
<dbReference type="Pfam" id="PF04707">
    <property type="entry name" value="PRELI"/>
    <property type="match status" value="1"/>
</dbReference>